<evidence type="ECO:0000313" key="2">
    <source>
        <dbReference type="Proteomes" id="UP000606193"/>
    </source>
</evidence>
<comment type="caution">
    <text evidence="1">The sequence shown here is derived from an EMBL/GenBank/DDBJ whole genome shotgun (WGS) entry which is preliminary data.</text>
</comment>
<gene>
    <name evidence="1" type="ORF">H8704_01690</name>
</gene>
<evidence type="ECO:0000313" key="1">
    <source>
        <dbReference type="EMBL" id="MBC8561353.1"/>
    </source>
</evidence>
<dbReference type="Proteomes" id="UP000606193">
    <property type="component" value="Unassembled WGS sequence"/>
</dbReference>
<accession>A0ABR7MZY1</accession>
<reference evidence="1 2" key="1">
    <citation type="submission" date="2020-08" db="EMBL/GenBank/DDBJ databases">
        <title>Genome public.</title>
        <authorList>
            <person name="Liu C."/>
            <person name="Sun Q."/>
        </authorList>
    </citation>
    <scope>NUCLEOTIDE SEQUENCE [LARGE SCALE GENOMIC DNA]</scope>
    <source>
        <strain evidence="1 2">NSJ-37</strain>
    </source>
</reference>
<dbReference type="RefSeq" id="WP_249297036.1">
    <property type="nucleotide sequence ID" value="NZ_JACRSX010000001.1"/>
</dbReference>
<dbReference type="NCBIfam" id="TIGR01784">
    <property type="entry name" value="T_den_put_tspse"/>
    <property type="match status" value="1"/>
</dbReference>
<proteinExistence type="predicted"/>
<dbReference type="InterPro" id="IPR010106">
    <property type="entry name" value="RpnA"/>
</dbReference>
<name>A0ABR7MZY1_9FIRM</name>
<protein>
    <submittedName>
        <fullName evidence="1">Rpn family recombination-promoting nuclease/putative transposase</fullName>
    </submittedName>
</protein>
<sequence>MAYGPYSKATRETAGNLRIIDDAMFRLVAERKEVCQEILRTLLDRPQLKVVSVTPQCVITSLHREIILDVLCTLEDGAYMNIEMQKGSGNDDIKRNRFYAAATTASHTPKGTDFSDIPQVTILYITEYDALHNCQMITYLKRCMKTDEGYVPVDDGEDIFFVNTAVKDGSEKSELLQLFLRRDAFEDAKFPELSKAVQYFKETEGGFGEMCKTVEDYAKKYAKDYAKEHEKIAREEGRSEGRSEERKNAIRKMLESGLSREMILSMDYSETELEAVEQELFAQA</sequence>
<keyword evidence="2" id="KW-1185">Reference proteome</keyword>
<dbReference type="Pfam" id="PF12784">
    <property type="entry name" value="PDDEXK_2"/>
    <property type="match status" value="1"/>
</dbReference>
<dbReference type="EMBL" id="JACRSX010000001">
    <property type="protein sequence ID" value="MBC8561353.1"/>
    <property type="molecule type" value="Genomic_DNA"/>
</dbReference>
<organism evidence="1 2">
    <name type="scientific">Jutongia huaianensis</name>
    <dbReference type="NCBI Taxonomy" id="2763668"/>
    <lineage>
        <taxon>Bacteria</taxon>
        <taxon>Bacillati</taxon>
        <taxon>Bacillota</taxon>
        <taxon>Clostridia</taxon>
        <taxon>Lachnospirales</taxon>
        <taxon>Lachnospiraceae</taxon>
        <taxon>Jutongia</taxon>
    </lineage>
</organism>